<dbReference type="CDD" id="cd02956">
    <property type="entry name" value="ybbN"/>
    <property type="match status" value="1"/>
</dbReference>
<dbReference type="Proteomes" id="UP000515934">
    <property type="component" value="Chromosome"/>
</dbReference>
<reference evidence="5 6" key="1">
    <citation type="submission" date="2020-08" db="EMBL/GenBank/DDBJ databases">
        <title>Genome sequence of Leucobacter denitrificans KACC 14055T.</title>
        <authorList>
            <person name="Hyun D.-W."/>
            <person name="Bae J.-W."/>
        </authorList>
    </citation>
    <scope>NUCLEOTIDE SEQUENCE [LARGE SCALE GENOMIC DNA]</scope>
    <source>
        <strain evidence="5 6">KACC 14055</strain>
    </source>
</reference>
<organism evidence="5 6">
    <name type="scientific">Leucobacter denitrificans</name>
    <dbReference type="NCBI Taxonomy" id="683042"/>
    <lineage>
        <taxon>Bacteria</taxon>
        <taxon>Bacillati</taxon>
        <taxon>Actinomycetota</taxon>
        <taxon>Actinomycetes</taxon>
        <taxon>Micrococcales</taxon>
        <taxon>Microbacteriaceae</taxon>
        <taxon>Leucobacter</taxon>
    </lineage>
</organism>
<gene>
    <name evidence="5" type="ORF">H9L06_00570</name>
</gene>
<dbReference type="Pfam" id="PF00085">
    <property type="entry name" value="Thioredoxin"/>
    <property type="match status" value="1"/>
</dbReference>
<dbReference type="PANTHER" id="PTHR45663">
    <property type="entry name" value="GEO12009P1"/>
    <property type="match status" value="1"/>
</dbReference>
<evidence type="ECO:0000313" key="5">
    <source>
        <dbReference type="EMBL" id="QNN62924.1"/>
    </source>
</evidence>
<comment type="similarity">
    <text evidence="1">Belongs to the thioredoxin family.</text>
</comment>
<accession>A0A7G9S4Z9</accession>
<dbReference type="InterPro" id="IPR013766">
    <property type="entry name" value="Thioredoxin_domain"/>
</dbReference>
<name>A0A7G9S4Z9_9MICO</name>
<evidence type="ECO:0000313" key="6">
    <source>
        <dbReference type="Proteomes" id="UP000515934"/>
    </source>
</evidence>
<dbReference type="PANTHER" id="PTHR45663:SF11">
    <property type="entry name" value="GEO12009P1"/>
    <property type="match status" value="1"/>
</dbReference>
<keyword evidence="2" id="KW-0676">Redox-active center</keyword>
<dbReference type="InterPro" id="IPR036249">
    <property type="entry name" value="Thioredoxin-like_sf"/>
</dbReference>
<proteinExistence type="inferred from homology"/>
<evidence type="ECO:0000256" key="1">
    <source>
        <dbReference type="ARBA" id="ARBA00008987"/>
    </source>
</evidence>
<evidence type="ECO:0000259" key="4">
    <source>
        <dbReference type="PROSITE" id="PS51352"/>
    </source>
</evidence>
<dbReference type="Gene3D" id="3.40.30.10">
    <property type="entry name" value="Glutaredoxin"/>
    <property type="match status" value="1"/>
</dbReference>
<dbReference type="KEGG" id="ldn:H9L06_00570"/>
<dbReference type="GO" id="GO:0006950">
    <property type="term" value="P:response to stress"/>
    <property type="evidence" value="ECO:0007669"/>
    <property type="project" value="UniProtKB-ARBA"/>
</dbReference>
<dbReference type="GO" id="GO:0005737">
    <property type="term" value="C:cytoplasm"/>
    <property type="evidence" value="ECO:0007669"/>
    <property type="project" value="TreeGrafter"/>
</dbReference>
<dbReference type="GO" id="GO:0015035">
    <property type="term" value="F:protein-disulfide reductase activity"/>
    <property type="evidence" value="ECO:0007669"/>
    <property type="project" value="TreeGrafter"/>
</dbReference>
<dbReference type="InterPro" id="IPR011990">
    <property type="entry name" value="TPR-like_helical_dom_sf"/>
</dbReference>
<dbReference type="SUPFAM" id="SSF48452">
    <property type="entry name" value="TPR-like"/>
    <property type="match status" value="1"/>
</dbReference>
<dbReference type="SUPFAM" id="SSF52833">
    <property type="entry name" value="Thioredoxin-like"/>
    <property type="match status" value="1"/>
</dbReference>
<dbReference type="Gene3D" id="1.25.40.10">
    <property type="entry name" value="Tetratricopeptide repeat domain"/>
    <property type="match status" value="1"/>
</dbReference>
<dbReference type="AlphaFoldDB" id="A0A7G9S4Z9"/>
<keyword evidence="6" id="KW-1185">Reference proteome</keyword>
<evidence type="ECO:0000256" key="2">
    <source>
        <dbReference type="ARBA" id="ARBA00023284"/>
    </source>
</evidence>
<feature type="region of interest" description="Disordered" evidence="3">
    <location>
        <begin position="21"/>
        <end position="45"/>
    </location>
</feature>
<dbReference type="PROSITE" id="PS51352">
    <property type="entry name" value="THIOREDOXIN_2"/>
    <property type="match status" value="1"/>
</dbReference>
<dbReference type="Pfam" id="PF14561">
    <property type="entry name" value="TPR_20"/>
    <property type="match status" value="1"/>
</dbReference>
<feature type="domain" description="Thioredoxin" evidence="4">
    <location>
        <begin position="22"/>
        <end position="156"/>
    </location>
</feature>
<dbReference type="EMBL" id="CP060716">
    <property type="protein sequence ID" value="QNN62924.1"/>
    <property type="molecule type" value="Genomic_DNA"/>
</dbReference>
<sequence length="323" mass="34022">MAGVMPHIPGGGVDLSHLVQRTQQAQGAPEGSAPTPTQPGGGQVVDVPSIAIEAGEQNFEQIAQLSQVVPVVFDIWSAQSEASKSLSPILLKITREFGGRVLLGRVDADSNPGLAQAFQARSVPTVIALIGGRPVPLFEGALAEEQVREFFGQLVQLAAQNGVTGKVNAPDLAPGEDAPEAPAEPQIPAAHVPAVEAAERGDYATAVKEWEAVLQKAPADAQAKAALAQVRLLHRLQGLTVDEIRTAAAERPDDLDAQMLVADLDLSGGHIEDAFLRLLDLFSASGTDDRSTIRTRLLELFEVVGVSDSRVIAARGRLANLLY</sequence>
<protein>
    <submittedName>
        <fullName evidence="5">Tetratricopeptide repeat protein</fullName>
    </submittedName>
</protein>
<evidence type="ECO:0000256" key="3">
    <source>
        <dbReference type="SAM" id="MobiDB-lite"/>
    </source>
</evidence>